<dbReference type="InterPro" id="IPR056511">
    <property type="entry name" value="IDM1_C"/>
</dbReference>
<name>A0A1D6JZB9_MAIZE</name>
<feature type="region of interest" description="Disordered" evidence="3">
    <location>
        <begin position="1"/>
        <end position="20"/>
    </location>
</feature>
<dbReference type="CDD" id="cd04301">
    <property type="entry name" value="NAT_SF"/>
    <property type="match status" value="1"/>
</dbReference>
<proteinExistence type="predicted"/>
<dbReference type="Pfam" id="PF22970">
    <property type="entry name" value="DUF7028"/>
    <property type="match status" value="3"/>
</dbReference>
<keyword evidence="4" id="KW-0012">Acyltransferase</keyword>
<dbReference type="SUPFAM" id="SSF55729">
    <property type="entry name" value="Acyl-CoA N-acyltransferases (Nat)"/>
    <property type="match status" value="1"/>
</dbReference>
<evidence type="ECO:0000256" key="3">
    <source>
        <dbReference type="SAM" id="MobiDB-lite"/>
    </source>
</evidence>
<protein>
    <submittedName>
        <fullName evidence="4">Acyl-CoA N-acyltransferase with RING/FYVE/PHD-type zinc finger domain</fullName>
    </submittedName>
</protein>
<keyword evidence="2" id="KW-0539">Nucleus</keyword>
<dbReference type="PANTHER" id="PTHR46309:SF12">
    <property type="entry name" value="GB|AAC80581.1"/>
    <property type="match status" value="1"/>
</dbReference>
<dbReference type="eggNOG" id="ENOG502QTVY">
    <property type="taxonomic scope" value="Eukaryota"/>
</dbReference>
<reference evidence="4" key="1">
    <citation type="submission" date="2015-12" db="EMBL/GenBank/DDBJ databases">
        <title>Update maize B73 reference genome by single molecule sequencing technologies.</title>
        <authorList>
            <consortium name="Maize Genome Sequencing Project"/>
            <person name="Ware D."/>
        </authorList>
    </citation>
    <scope>NUCLEOTIDE SEQUENCE [LARGE SCALE GENOMIC DNA]</scope>
    <source>
        <tissue evidence="4">Seedling</tissue>
    </source>
</reference>
<dbReference type="InterPro" id="IPR054292">
    <property type="entry name" value="DUF7028"/>
</dbReference>
<dbReference type="ExpressionAtlas" id="A0A1D6JZB9">
    <property type="expression patterns" value="baseline and differential"/>
</dbReference>
<dbReference type="Pfam" id="PF16135">
    <property type="entry name" value="TDBD"/>
    <property type="match status" value="1"/>
</dbReference>
<dbReference type="GO" id="GO:0016747">
    <property type="term" value="F:acyltransferase activity, transferring groups other than amino-acyl groups"/>
    <property type="evidence" value="ECO:0007669"/>
    <property type="project" value="InterPro"/>
</dbReference>
<comment type="subcellular location">
    <subcellularLocation>
        <location evidence="1">Nucleus</location>
    </subcellularLocation>
</comment>
<dbReference type="InterPro" id="IPR016181">
    <property type="entry name" value="Acyl_CoA_acyltransferase"/>
</dbReference>
<dbReference type="InterPro" id="IPR013083">
    <property type="entry name" value="Znf_RING/FYVE/PHD"/>
</dbReference>
<dbReference type="GO" id="GO:0005634">
    <property type="term" value="C:nucleus"/>
    <property type="evidence" value="ECO:0007669"/>
    <property type="project" value="UniProtKB-SubCell"/>
</dbReference>
<dbReference type="Gene3D" id="3.40.630.30">
    <property type="match status" value="1"/>
</dbReference>
<evidence type="ECO:0000256" key="1">
    <source>
        <dbReference type="ARBA" id="ARBA00004123"/>
    </source>
</evidence>
<dbReference type="PROSITE" id="PS51186">
    <property type="entry name" value="GNAT"/>
    <property type="match status" value="1"/>
</dbReference>
<dbReference type="EMBL" id="CM007647">
    <property type="protein sequence ID" value="ONL96947.1"/>
    <property type="molecule type" value="Genomic_DNA"/>
</dbReference>
<keyword evidence="4" id="KW-0808">Transferase</keyword>
<dbReference type="InterPro" id="IPR014002">
    <property type="entry name" value="Agenet_dom_plant"/>
</dbReference>
<organism evidence="4">
    <name type="scientific">Zea mays</name>
    <name type="common">Maize</name>
    <dbReference type="NCBI Taxonomy" id="4577"/>
    <lineage>
        <taxon>Eukaryota</taxon>
        <taxon>Viridiplantae</taxon>
        <taxon>Streptophyta</taxon>
        <taxon>Embryophyta</taxon>
        <taxon>Tracheophyta</taxon>
        <taxon>Spermatophyta</taxon>
        <taxon>Magnoliopsida</taxon>
        <taxon>Liliopsida</taxon>
        <taxon>Poales</taxon>
        <taxon>Poaceae</taxon>
        <taxon>PACMAD clade</taxon>
        <taxon>Panicoideae</taxon>
        <taxon>Andropogonodae</taxon>
        <taxon>Andropogoneae</taxon>
        <taxon>Tripsacinae</taxon>
        <taxon>Zea</taxon>
    </lineage>
</organism>
<accession>A0A1D6JZB9</accession>
<evidence type="ECO:0000313" key="4">
    <source>
        <dbReference type="EMBL" id="ONL96947.1"/>
    </source>
</evidence>
<feature type="compositionally biased region" description="Basic residues" evidence="3">
    <location>
        <begin position="1"/>
        <end position="13"/>
    </location>
</feature>
<dbReference type="GO" id="GO:0003714">
    <property type="term" value="F:transcription corepressor activity"/>
    <property type="evidence" value="ECO:0007669"/>
    <property type="project" value="InterPro"/>
</dbReference>
<dbReference type="PANTHER" id="PTHR46309">
    <property type="entry name" value="PHD FINGER PROTEIN 12"/>
    <property type="match status" value="1"/>
</dbReference>
<dbReference type="Pfam" id="PF05641">
    <property type="entry name" value="Agenet"/>
    <property type="match status" value="1"/>
</dbReference>
<dbReference type="AlphaFoldDB" id="A0A1D6JZB9"/>
<dbReference type="InterPro" id="IPR032308">
    <property type="entry name" value="TDBD"/>
</dbReference>
<evidence type="ECO:0000256" key="2">
    <source>
        <dbReference type="ARBA" id="ARBA00023242"/>
    </source>
</evidence>
<sequence length="1166" mass="131348">MASGAARKRRRKSSPPAAAAAARDGRKLLVGEVVEVLSCDQGLRGSWHKAIVIGILENARAVRYTDFIDENGSPLVENVQVSDAIDGKSSMPEELIRGNIRPMCPHQALQVSHASYGLCVDALIESSYWEGVIADHAEGSMERKVLFPDEGDECIIEVDQLRLTQDWDEATGEWKPRGIWSFLQILLSHEERDGLPVSIRQIWFDLRSKPSFKTDAKMWMCGTEDFWERSLADVIAELWSLCDKPTLDGYQVEAVQKDTVETTVLDRLDPFQALSEYISCYRNNRKNALIKKEWAKQHLKSSGWTFLDDRPKNKFYISPDGKRFPSFLGACQACLAAKEANGYQYDHTENLHLDSMSLVHKNACYNQTHMDLALVKNKSNDKWITSPSRSWELVQLDAEFSPQIVSLLASYQDGTTVLQRTIDRTLSVKLKKHLLALGWSIKFKKDEIQENGHHKHTTRYRYESPYGKTYVSIIQVICSLIVGGVKQDDRPSYRTAAKGAHLTVSTGLARLNKRKRRDKTDALEKYIDYMKTDKQNSRRRKLLRSNAQKFLKSAGWNFWLKKKSRNKLELRYGAPHGKSYSSLVAACKGYLENGYQEDSDADIKIANHGSADGSMRPSKLIALSGGLKDSSKIQGMPVVDRCSNMFTLSAHHGKCRKRKPSSVSLNSARVLCSHGQIFPCRHHVKTVLSLLVEKNIVVPRDKVTYKRSDGPGIKEGSISRDGIKCMCCNELFTVENFEVHAGSSTPLPSAHMFLKDGRTIVYCDQCEREYHVGCTRNSDHQLICRPEGCWFCSRGCSNVFQHLQEVIGKQVPTPIEGLSCTILKFCRANGSDHGDYDDEIMAEHYGKLCIAVDILHECFVTIIEPRTQSDISEDIVFNRESELRRLNFRGFYIILLQKGGELVSVGTFRICGQKFAELPLIGTRSLYRRQGMCRLLINELEKLLLDLGVERLLLPAVPELLQTWTCSFGFTVMSNSERLELAGNSILSFQGTTMCQKILNVAHNISQDRSIPSMSNSERMGLAENMVVKKAFIPLTVEPDHHVDLIVEPELVMKIENNSSEEGISSIDPLTSMPDPQVGLAVGPEMVPVSRENKDKEGICFIDAPTCPPDPQVDLTTGIHEQSFVRLPVLMISLPGSFCYFSRRQSYVLPWRARKQATVPRSSTKV</sequence>
<dbReference type="Pfam" id="PF23209">
    <property type="entry name" value="IDM1_C"/>
    <property type="match status" value="1"/>
</dbReference>
<dbReference type="InterPro" id="IPR008395">
    <property type="entry name" value="Agenet-like_dom"/>
</dbReference>
<dbReference type="InterPro" id="IPR042163">
    <property type="entry name" value="PHF12"/>
</dbReference>
<gene>
    <name evidence="4" type="ORF">ZEAMMB73_Zm00001d028749</name>
</gene>
<dbReference type="Gene3D" id="3.30.40.10">
    <property type="entry name" value="Zinc/RING finger domain, C3HC4 (zinc finger)"/>
    <property type="match status" value="1"/>
</dbReference>
<dbReference type="SMART" id="SM00743">
    <property type="entry name" value="Agenet"/>
    <property type="match status" value="2"/>
</dbReference>
<dbReference type="InterPro" id="IPR000182">
    <property type="entry name" value="GNAT_dom"/>
</dbReference>